<protein>
    <recommendedName>
        <fullName evidence="1">Haem-binding uptake Tiki superfamily ChaN domain-containing protein</fullName>
    </recommendedName>
</protein>
<dbReference type="AlphaFoldDB" id="A0A2N3IJL3"/>
<evidence type="ECO:0000313" key="3">
    <source>
        <dbReference type="Proteomes" id="UP000233387"/>
    </source>
</evidence>
<dbReference type="InterPro" id="IPR007314">
    <property type="entry name" value="Cofac_haem-bd_dom"/>
</dbReference>
<sequence length="287" mass="32879">MFKIGILFFSLFMLTKPAYQLFDAKGKKVEYASLLAEAEKADIVFFGELHNNSICHWLQLQLLKDLHAKQAGKLVLGAEMFEADDQIVLDEYANGWIKENHFTKEAKMWDNYRTDYKPLLDFAIKQKIPFVATNVPRRYANIVSREGLESLNKLSADAKKWIAPLPIAFDASLPAYAEMMKMASHGAMGGGSSKPEYFAQAQAIKDATMAHFILQNWQKNKIFLHFNGSYHSDNFEGIVWYLKRQKPDLKILTISTVEQENLQELQKEHQNKANFILVSPADMTKTY</sequence>
<proteinExistence type="predicted"/>
<gene>
    <name evidence="2" type="ORF">Rain11_0427</name>
</gene>
<dbReference type="Proteomes" id="UP000233387">
    <property type="component" value="Unassembled WGS sequence"/>
</dbReference>
<evidence type="ECO:0000259" key="1">
    <source>
        <dbReference type="Pfam" id="PF04187"/>
    </source>
</evidence>
<dbReference type="OrthoDB" id="1680202at2"/>
<name>A0A2N3IJL3_9BACT</name>
<dbReference type="CDD" id="cd14727">
    <property type="entry name" value="ChanN-like"/>
    <property type="match status" value="1"/>
</dbReference>
<dbReference type="SUPFAM" id="SSF159501">
    <property type="entry name" value="EreA/ChaN-like"/>
    <property type="match status" value="1"/>
</dbReference>
<dbReference type="Pfam" id="PF04187">
    <property type="entry name" value="Cofac_haem_bdg"/>
    <property type="match status" value="1"/>
</dbReference>
<comment type="caution">
    <text evidence="2">The sequence shown here is derived from an EMBL/GenBank/DDBJ whole genome shotgun (WGS) entry which is preliminary data.</text>
</comment>
<reference evidence="2 3" key="1">
    <citation type="submission" date="2017-06" db="EMBL/GenBank/DDBJ databases">
        <title>Raineya orbicola gen. nov., sp. nov. a slightly thermophilic bacterium of the phylum Bacteroidetes and the description of Raineyaceae fam. nov.</title>
        <authorList>
            <person name="Albuquerque L."/>
            <person name="Polonia A.R.M."/>
            <person name="Barroso C."/>
            <person name="Froufe H.J.C."/>
            <person name="Lage O."/>
            <person name="Lobo-Da-Cunha A."/>
            <person name="Egas C."/>
            <person name="Da Costa M.S."/>
        </authorList>
    </citation>
    <scope>NUCLEOTIDE SEQUENCE [LARGE SCALE GENOMIC DNA]</scope>
    <source>
        <strain evidence="2 3">SPSPC-11</strain>
    </source>
</reference>
<dbReference type="EMBL" id="NKXO01000005">
    <property type="protein sequence ID" value="PKQ70507.1"/>
    <property type="molecule type" value="Genomic_DNA"/>
</dbReference>
<keyword evidence="3" id="KW-1185">Reference proteome</keyword>
<dbReference type="Gene3D" id="3.40.50.11550">
    <property type="match status" value="1"/>
</dbReference>
<dbReference type="RefSeq" id="WP_101357693.1">
    <property type="nucleotide sequence ID" value="NZ_NKXO01000005.1"/>
</dbReference>
<accession>A0A2N3IJL3</accession>
<feature type="domain" description="Haem-binding uptake Tiki superfamily ChaN" evidence="1">
    <location>
        <begin position="34"/>
        <end position="242"/>
    </location>
</feature>
<organism evidence="2 3">
    <name type="scientific">Raineya orbicola</name>
    <dbReference type="NCBI Taxonomy" id="2016530"/>
    <lineage>
        <taxon>Bacteria</taxon>
        <taxon>Pseudomonadati</taxon>
        <taxon>Bacteroidota</taxon>
        <taxon>Cytophagia</taxon>
        <taxon>Cytophagales</taxon>
        <taxon>Raineyaceae</taxon>
        <taxon>Raineya</taxon>
    </lineage>
</organism>
<evidence type="ECO:0000313" key="2">
    <source>
        <dbReference type="EMBL" id="PKQ70507.1"/>
    </source>
</evidence>